<feature type="transmembrane region" description="Helical" evidence="9">
    <location>
        <begin position="54"/>
        <end position="76"/>
    </location>
</feature>
<comment type="similarity">
    <text evidence="3 9">Belongs to the CobD/CbiB family.</text>
</comment>
<organism evidence="10 11">
    <name type="scientific">Geofilum rubicundum JCM 15548</name>
    <dbReference type="NCBI Taxonomy" id="1236989"/>
    <lineage>
        <taxon>Bacteria</taxon>
        <taxon>Pseudomonadati</taxon>
        <taxon>Bacteroidota</taxon>
        <taxon>Bacteroidia</taxon>
        <taxon>Marinilabiliales</taxon>
        <taxon>Marinilabiliaceae</taxon>
        <taxon>Geofilum</taxon>
    </lineage>
</organism>
<dbReference type="GO" id="GO:0009236">
    <property type="term" value="P:cobalamin biosynthetic process"/>
    <property type="evidence" value="ECO:0007669"/>
    <property type="project" value="UniProtKB-UniRule"/>
</dbReference>
<evidence type="ECO:0000256" key="9">
    <source>
        <dbReference type="HAMAP-Rule" id="MF_00024"/>
    </source>
</evidence>
<evidence type="ECO:0000256" key="6">
    <source>
        <dbReference type="ARBA" id="ARBA00022692"/>
    </source>
</evidence>
<dbReference type="Pfam" id="PF03186">
    <property type="entry name" value="CobD_Cbib"/>
    <property type="match status" value="1"/>
</dbReference>
<keyword evidence="8 9" id="KW-0472">Membrane</keyword>
<dbReference type="NCBIfam" id="TIGR00380">
    <property type="entry name" value="cobal_cbiB"/>
    <property type="match status" value="1"/>
</dbReference>
<keyword evidence="6 9" id="KW-0812">Transmembrane</keyword>
<comment type="pathway">
    <text evidence="2 9">Cofactor biosynthesis; adenosylcobalamin biosynthesis.</text>
</comment>
<evidence type="ECO:0000256" key="5">
    <source>
        <dbReference type="ARBA" id="ARBA00022573"/>
    </source>
</evidence>
<feature type="transmembrane region" description="Helical" evidence="9">
    <location>
        <begin position="6"/>
        <end position="24"/>
    </location>
</feature>
<keyword evidence="4 9" id="KW-1003">Cell membrane</keyword>
<comment type="caution">
    <text evidence="9">Lacks conserved residue(s) required for the propagation of feature annotation.</text>
</comment>
<gene>
    <name evidence="9" type="primary">cobD</name>
    <name evidence="10" type="ORF">JCM15548_127</name>
</gene>
<dbReference type="RefSeq" id="WP_062121975.1">
    <property type="nucleotide sequence ID" value="NZ_BAZW01000001.1"/>
</dbReference>
<keyword evidence="7 9" id="KW-1133">Transmembrane helix</keyword>
<dbReference type="UniPathway" id="UPA00148"/>
<dbReference type="EMBL" id="BAZW01000001">
    <property type="protein sequence ID" value="GAO28069.1"/>
    <property type="molecule type" value="Genomic_DNA"/>
</dbReference>
<dbReference type="OrthoDB" id="9811967at2"/>
<comment type="subcellular location">
    <subcellularLocation>
        <location evidence="1 9">Cell membrane</location>
        <topology evidence="1 9">Multi-pass membrane protein</topology>
    </subcellularLocation>
</comment>
<evidence type="ECO:0000256" key="4">
    <source>
        <dbReference type="ARBA" id="ARBA00022475"/>
    </source>
</evidence>
<proteinExistence type="inferred from homology"/>
<dbReference type="PANTHER" id="PTHR34308">
    <property type="entry name" value="COBALAMIN BIOSYNTHESIS PROTEIN CBIB"/>
    <property type="match status" value="1"/>
</dbReference>
<evidence type="ECO:0000256" key="8">
    <source>
        <dbReference type="ARBA" id="ARBA00023136"/>
    </source>
</evidence>
<comment type="caution">
    <text evidence="10">The sequence shown here is derived from an EMBL/GenBank/DDBJ whole genome shotgun (WGS) entry which is preliminary data.</text>
</comment>
<feature type="transmembrane region" description="Helical" evidence="9">
    <location>
        <begin position="82"/>
        <end position="99"/>
    </location>
</feature>
<evidence type="ECO:0000313" key="11">
    <source>
        <dbReference type="Proteomes" id="UP000032900"/>
    </source>
</evidence>
<sequence>MDRTSLLIQTLPLIAGYLLDLLFGDPYQWPHPVKLFGKLISRGEHLLNKGSRRLFTGALMTIVLVTAVWTGLHFLFQVLAHSTYLFYPVAIIMVFWGLANRNLIDEAQKVEGALTQEGTEAGRRQLSCIVGRDTSQLTPTQIRTAVLETLSENLSDGVIAPLFYYLLGGLPLMFAYKMINTLDSMIGYKSDRYRHFGRFAARLDDVANFVPARLTALLMIVVSMSGRGLRFIFKYGHQHASPNAGYPESALAGILSCRFGGPNVYHGKLVKKPYIGQAVRELTIKDLQKACAINHKTTLLMLILTLLSLVLCS</sequence>
<dbReference type="Proteomes" id="UP000032900">
    <property type="component" value="Unassembled WGS sequence"/>
</dbReference>
<dbReference type="GO" id="GO:0015420">
    <property type="term" value="F:ABC-type vitamin B12 transporter activity"/>
    <property type="evidence" value="ECO:0007669"/>
    <property type="project" value="UniProtKB-UniRule"/>
</dbReference>
<keyword evidence="11" id="KW-1185">Reference proteome</keyword>
<reference evidence="10 11" key="1">
    <citation type="journal article" date="2015" name="Microbes Environ.">
        <title>Distribution and evolution of nitrogen fixation genes in the phylum bacteroidetes.</title>
        <authorList>
            <person name="Inoue J."/>
            <person name="Oshima K."/>
            <person name="Suda W."/>
            <person name="Sakamoto M."/>
            <person name="Iino T."/>
            <person name="Noda S."/>
            <person name="Hongoh Y."/>
            <person name="Hattori M."/>
            <person name="Ohkuma M."/>
        </authorList>
    </citation>
    <scope>NUCLEOTIDE SEQUENCE [LARGE SCALE GENOMIC DNA]</scope>
    <source>
        <strain evidence="10">JCM 15548</strain>
    </source>
</reference>
<comment type="function">
    <text evidence="9">Converts cobyric acid to cobinamide by the addition of aminopropanol on the F carboxylic group.</text>
</comment>
<dbReference type="GO" id="GO:0005886">
    <property type="term" value="C:plasma membrane"/>
    <property type="evidence" value="ECO:0007669"/>
    <property type="project" value="UniProtKB-SubCell"/>
</dbReference>
<evidence type="ECO:0000256" key="3">
    <source>
        <dbReference type="ARBA" id="ARBA00006263"/>
    </source>
</evidence>
<name>A0A0E9LS42_9BACT</name>
<accession>A0A0E9LS42</accession>
<evidence type="ECO:0000256" key="2">
    <source>
        <dbReference type="ARBA" id="ARBA00004953"/>
    </source>
</evidence>
<protein>
    <recommendedName>
        <fullName evidence="9">Cobalamin biosynthesis protein CobD</fullName>
    </recommendedName>
</protein>
<evidence type="ECO:0000256" key="7">
    <source>
        <dbReference type="ARBA" id="ARBA00022989"/>
    </source>
</evidence>
<dbReference type="InterPro" id="IPR004485">
    <property type="entry name" value="Cobalamin_biosynth_CobD/CbiB"/>
</dbReference>
<dbReference type="GO" id="GO:0048472">
    <property type="term" value="F:threonine-phosphate decarboxylase activity"/>
    <property type="evidence" value="ECO:0007669"/>
    <property type="project" value="InterPro"/>
</dbReference>
<feature type="transmembrane region" description="Helical" evidence="9">
    <location>
        <begin position="162"/>
        <end position="179"/>
    </location>
</feature>
<keyword evidence="5 9" id="KW-0169">Cobalamin biosynthesis</keyword>
<evidence type="ECO:0000313" key="10">
    <source>
        <dbReference type="EMBL" id="GAO28069.1"/>
    </source>
</evidence>
<dbReference type="HAMAP" id="MF_00024">
    <property type="entry name" value="CobD_CbiB"/>
    <property type="match status" value="1"/>
</dbReference>
<dbReference type="PANTHER" id="PTHR34308:SF1">
    <property type="entry name" value="COBALAMIN BIOSYNTHESIS PROTEIN CBIB"/>
    <property type="match status" value="1"/>
</dbReference>
<evidence type="ECO:0000256" key="1">
    <source>
        <dbReference type="ARBA" id="ARBA00004651"/>
    </source>
</evidence>
<dbReference type="AlphaFoldDB" id="A0A0E9LS42"/>
<dbReference type="STRING" id="1236989.JCM15548_127"/>